<name>A0ACB7V803_DIOAL</name>
<comment type="caution">
    <text evidence="1">The sequence shown here is derived from an EMBL/GenBank/DDBJ whole genome shotgun (WGS) entry which is preliminary data.</text>
</comment>
<organism evidence="1 2">
    <name type="scientific">Dioscorea alata</name>
    <name type="common">Purple yam</name>
    <dbReference type="NCBI Taxonomy" id="55571"/>
    <lineage>
        <taxon>Eukaryota</taxon>
        <taxon>Viridiplantae</taxon>
        <taxon>Streptophyta</taxon>
        <taxon>Embryophyta</taxon>
        <taxon>Tracheophyta</taxon>
        <taxon>Spermatophyta</taxon>
        <taxon>Magnoliopsida</taxon>
        <taxon>Liliopsida</taxon>
        <taxon>Dioscoreales</taxon>
        <taxon>Dioscoreaceae</taxon>
        <taxon>Dioscorea</taxon>
    </lineage>
</organism>
<evidence type="ECO:0000313" key="1">
    <source>
        <dbReference type="EMBL" id="KAH7669703.1"/>
    </source>
</evidence>
<evidence type="ECO:0000313" key="2">
    <source>
        <dbReference type="Proteomes" id="UP000827976"/>
    </source>
</evidence>
<proteinExistence type="predicted"/>
<dbReference type="Proteomes" id="UP000827976">
    <property type="component" value="Chromosome 11"/>
</dbReference>
<reference evidence="2" key="1">
    <citation type="journal article" date="2022" name="Nat. Commun.">
        <title>Chromosome evolution and the genetic basis of agronomically important traits in greater yam.</title>
        <authorList>
            <person name="Bredeson J.V."/>
            <person name="Lyons J.B."/>
            <person name="Oniyinde I.O."/>
            <person name="Okereke N.R."/>
            <person name="Kolade O."/>
            <person name="Nnabue I."/>
            <person name="Nwadili C.O."/>
            <person name="Hribova E."/>
            <person name="Parker M."/>
            <person name="Nwogha J."/>
            <person name="Shu S."/>
            <person name="Carlson J."/>
            <person name="Kariba R."/>
            <person name="Muthemba S."/>
            <person name="Knop K."/>
            <person name="Barton G.J."/>
            <person name="Sherwood A.V."/>
            <person name="Lopez-Montes A."/>
            <person name="Asiedu R."/>
            <person name="Jamnadass R."/>
            <person name="Muchugi A."/>
            <person name="Goodstein D."/>
            <person name="Egesi C.N."/>
            <person name="Featherston J."/>
            <person name="Asfaw A."/>
            <person name="Simpson G.G."/>
            <person name="Dolezel J."/>
            <person name="Hendre P.S."/>
            <person name="Van Deynze A."/>
            <person name="Kumar P.L."/>
            <person name="Obidiegwu J.E."/>
            <person name="Bhattacharjee R."/>
            <person name="Rokhsar D.S."/>
        </authorList>
    </citation>
    <scope>NUCLEOTIDE SEQUENCE [LARGE SCALE GENOMIC DNA]</scope>
    <source>
        <strain evidence="2">cv. TDa95/00328</strain>
    </source>
</reference>
<protein>
    <submittedName>
        <fullName evidence="1">Kix domain of CBP (Creb binding protein)</fullName>
    </submittedName>
</protein>
<accession>A0ACB7V803</accession>
<dbReference type="EMBL" id="CM037021">
    <property type="protein sequence ID" value="KAH7669703.1"/>
    <property type="molecule type" value="Genomic_DNA"/>
</dbReference>
<keyword evidence="2" id="KW-1185">Reference proteome</keyword>
<gene>
    <name evidence="1" type="ORF">IHE45_11G095700</name>
</gene>
<sequence length="683" mass="75894">MKDSGEINRNHGVFPEHELRQKVVSKIMGNLMEICRVNANVDNQKILMGAKYFEAKAYCQATSKDDYMRKIYLILFSIKKYKEGNITVDPPKSSSSGGSHLSYDIAHLYQSAQLPTKAQQPPQPQTHQQRFQSLGTLPHFAGTVEQKRKHTRLLGGSSTSTLLIAQDDTRLKEEIHQKIQKMKGIYYKDLLENLRKIVIKLYKLDALPSHQKKPDERRRLIECRDFVQQALSYLGIGKEKIQAQLMERLIVMERKIKAYLELQPDKSETPLKTLVQKESRHPGGNVELAGQHRPCGVSIARNIDNHANRGQQMKSASIPSLSVLGREQQQLSEMLSHPGGNVELARQHLPCGASIARNIDNHANRGQQMKSPSIPSLSVLGREQHQLSEMLSPSNAVDNGQQQMTRASVQPEVHAPGTSAMSASSMTIEYAGSDSDQVKETTEKSRKRMRPIELLINAVQSAAPAVLDSSIKDIASVVDLDILSSSARSSRKKIRHDSSMDVSLACGNELEFAAPSTGQFQANLVTSLVQNEIKEINKRLIDTVVSVSEEEVDHIAARAAEGMVVSFAFIAVSISPNLISKLASQRMTPIMSLRLLVPHDYPKSSPVLLDKLPDEQSKESGDLSSKAMSKFNKSLQLVSQPISLSKMAKLWDASIRELMLAYAHQYGGGTFSSRIACWQTCVY</sequence>